<evidence type="ECO:0000313" key="2">
    <source>
        <dbReference type="EMBL" id="RXM31613.1"/>
    </source>
</evidence>
<sequence>MHRAVRTYNSNQQCGHVSGPGSNINETPSRQSESAEQIISVKTTSKRQKTLLECIENKEEETATMPKQQKSEESVKQDYEEWKRKILENAAKAKKVDTC</sequence>
<protein>
    <submittedName>
        <fullName evidence="2">Origin recognition complex subunit 6</fullName>
    </submittedName>
</protein>
<accession>A0A444U8T8</accession>
<dbReference type="CDD" id="cd16075">
    <property type="entry name" value="ORC6_CTD"/>
    <property type="match status" value="1"/>
</dbReference>
<proteinExistence type="predicted"/>
<dbReference type="AlphaFoldDB" id="A0A444U8T8"/>
<dbReference type="Proteomes" id="UP000289886">
    <property type="component" value="Unassembled WGS sequence"/>
</dbReference>
<evidence type="ECO:0000256" key="1">
    <source>
        <dbReference type="SAM" id="MobiDB-lite"/>
    </source>
</evidence>
<name>A0A444U8T8_ACIRT</name>
<gene>
    <name evidence="2" type="ORF">EOD39_6819</name>
</gene>
<evidence type="ECO:0000313" key="3">
    <source>
        <dbReference type="Proteomes" id="UP000289886"/>
    </source>
</evidence>
<keyword evidence="3" id="KW-1185">Reference proteome</keyword>
<dbReference type="EMBL" id="SCEB01215043">
    <property type="protein sequence ID" value="RXM31613.1"/>
    <property type="molecule type" value="Genomic_DNA"/>
</dbReference>
<feature type="region of interest" description="Disordered" evidence="1">
    <location>
        <begin position="1"/>
        <end position="42"/>
    </location>
</feature>
<comment type="caution">
    <text evidence="2">The sequence shown here is derived from an EMBL/GenBank/DDBJ whole genome shotgun (WGS) entry which is preliminary data.</text>
</comment>
<organism evidence="2 3">
    <name type="scientific">Acipenser ruthenus</name>
    <name type="common">Sterlet sturgeon</name>
    <dbReference type="NCBI Taxonomy" id="7906"/>
    <lineage>
        <taxon>Eukaryota</taxon>
        <taxon>Metazoa</taxon>
        <taxon>Chordata</taxon>
        <taxon>Craniata</taxon>
        <taxon>Vertebrata</taxon>
        <taxon>Euteleostomi</taxon>
        <taxon>Actinopterygii</taxon>
        <taxon>Chondrostei</taxon>
        <taxon>Acipenseriformes</taxon>
        <taxon>Acipenseridae</taxon>
        <taxon>Acipenser</taxon>
    </lineage>
</organism>
<feature type="compositionally biased region" description="Polar residues" evidence="1">
    <location>
        <begin position="7"/>
        <end position="42"/>
    </location>
</feature>
<reference evidence="2 3" key="1">
    <citation type="submission" date="2019-01" db="EMBL/GenBank/DDBJ databases">
        <title>Draft Genome and Complete Hox-Cluster Characterization of the Sterlet Sturgeon (Acipenser ruthenus).</title>
        <authorList>
            <person name="Wei Q."/>
        </authorList>
    </citation>
    <scope>NUCLEOTIDE SEQUENCE [LARGE SCALE GENOMIC DNA]</scope>
    <source>
        <strain evidence="2">WHYD16114868_AA</strain>
        <tissue evidence="2">Blood</tissue>
    </source>
</reference>